<sequence>AHIRGHQVRRNYKKVIWSVGIVEKVILRWRRKGRGLRGFQPDKQLEGPSSQIQPAEGGSAEAEDEYDFLKDGRKQAEGRLQRSLARVKSMTQYPEAREQYSRLQACVTELQESKAIQDKMLSDAAGGDGGDFMVDLEDLCADELLDTPMSTIL</sequence>
<evidence type="ECO:0000256" key="1">
    <source>
        <dbReference type="SAM" id="MobiDB-lite"/>
    </source>
</evidence>
<reference evidence="2" key="2">
    <citation type="submission" date="2020-03" db="EMBL/GenBank/DDBJ databases">
        <title>The second near-complete assembly of the hexaploid bread wheat (Triticum aestivum) genome.</title>
        <authorList>
            <person name="Zimin A.V."/>
            <person name="Puiu D."/>
            <person name="Shumante A."/>
            <person name="Alonge M."/>
            <person name="Salzberg S.L."/>
        </authorList>
    </citation>
    <scope>NUCLEOTIDE SEQUENCE</scope>
    <source>
        <tissue evidence="2">Leaf</tissue>
    </source>
</reference>
<protein>
    <submittedName>
        <fullName evidence="2">Uncharacterized protein</fullName>
    </submittedName>
</protein>
<reference evidence="2" key="1">
    <citation type="journal article" date="2017" name="Gigascience">
        <title>The first near-complete assembly of the hexaploid bread wheat genome, Triticum aestivum.</title>
        <authorList>
            <person name="Zimin A.V."/>
            <person name="Puiu D."/>
            <person name="Hall R."/>
            <person name="Kingan S."/>
            <person name="Clavijo B.J."/>
            <person name="Salzberg S.L."/>
        </authorList>
    </citation>
    <scope>NUCLEOTIDE SEQUENCE</scope>
    <source>
        <tissue evidence="2">Leaf</tissue>
    </source>
</reference>
<dbReference type="PROSITE" id="PS50096">
    <property type="entry name" value="IQ"/>
    <property type="match status" value="1"/>
</dbReference>
<proteinExistence type="predicted"/>
<dbReference type="EMBL" id="CM022216">
    <property type="protein sequence ID" value="KAF7014746.1"/>
    <property type="molecule type" value="Genomic_DNA"/>
</dbReference>
<name>A0A9R1ER38_WHEAT</name>
<gene>
    <name evidence="2" type="ORF">CFC21_028698</name>
</gene>
<evidence type="ECO:0000313" key="2">
    <source>
        <dbReference type="EMBL" id="KAF7014746.1"/>
    </source>
</evidence>
<dbReference type="PANTHER" id="PTHR23335:SF14">
    <property type="entry name" value="CALMODULIN-BINDING TRANSCRIPTION ACTIVATOR 2"/>
    <property type="match status" value="1"/>
</dbReference>
<dbReference type="AlphaFoldDB" id="A0A9R1ER38"/>
<dbReference type="OrthoDB" id="684407at2759"/>
<organism evidence="2">
    <name type="scientific">Triticum aestivum</name>
    <name type="common">Wheat</name>
    <dbReference type="NCBI Taxonomy" id="4565"/>
    <lineage>
        <taxon>Eukaryota</taxon>
        <taxon>Viridiplantae</taxon>
        <taxon>Streptophyta</taxon>
        <taxon>Embryophyta</taxon>
        <taxon>Tracheophyta</taxon>
        <taxon>Spermatophyta</taxon>
        <taxon>Magnoliopsida</taxon>
        <taxon>Liliopsida</taxon>
        <taxon>Poales</taxon>
        <taxon>Poaceae</taxon>
        <taxon>BOP clade</taxon>
        <taxon>Pooideae</taxon>
        <taxon>Triticodae</taxon>
        <taxon>Triticeae</taxon>
        <taxon>Triticinae</taxon>
        <taxon>Triticum</taxon>
    </lineage>
</organism>
<comment type="caution">
    <text evidence="2">The sequence shown here is derived from an EMBL/GenBank/DDBJ whole genome shotgun (WGS) entry which is preliminary data.</text>
</comment>
<dbReference type="PANTHER" id="PTHR23335">
    <property type="entry name" value="CALMODULIN-BINDING TRANSCRIPTION ACTIVATOR CAMTA"/>
    <property type="match status" value="1"/>
</dbReference>
<feature type="region of interest" description="Disordered" evidence="1">
    <location>
        <begin position="37"/>
        <end position="66"/>
    </location>
</feature>
<accession>A0A9R1ER38</accession>
<dbReference type="Proteomes" id="UP000815260">
    <property type="component" value="Chromosome 2D"/>
</dbReference>
<feature type="non-terminal residue" evidence="2">
    <location>
        <position position="1"/>
    </location>
</feature>